<evidence type="ECO:0000313" key="5">
    <source>
        <dbReference type="Proteomes" id="UP000250358"/>
    </source>
</evidence>
<keyword evidence="1" id="KW-0472">Membrane</keyword>
<dbReference type="Proteomes" id="UP000596117">
    <property type="component" value="Chromosome"/>
</dbReference>
<dbReference type="EMBL" id="CP035093">
    <property type="protein sequence ID" value="QAT15050.1"/>
    <property type="molecule type" value="Genomic_DNA"/>
</dbReference>
<keyword evidence="1" id="KW-1133">Transmembrane helix</keyword>
<feature type="transmembrane region" description="Helical" evidence="1">
    <location>
        <begin position="145"/>
        <end position="164"/>
    </location>
</feature>
<accession>A0A2X1B4F3</accession>
<dbReference type="Proteomes" id="UP000250358">
    <property type="component" value="Unassembled WGS sequence"/>
</dbReference>
<organism evidence="4 5">
    <name type="scientific">Brevundimonas diminuta</name>
    <name type="common">Pseudomonas diminuta</name>
    <dbReference type="NCBI Taxonomy" id="293"/>
    <lineage>
        <taxon>Bacteria</taxon>
        <taxon>Pseudomonadati</taxon>
        <taxon>Pseudomonadota</taxon>
        <taxon>Alphaproteobacteria</taxon>
        <taxon>Caulobacterales</taxon>
        <taxon>Caulobacteraceae</taxon>
        <taxon>Brevundimonas</taxon>
    </lineage>
</organism>
<dbReference type="InterPro" id="IPR046737">
    <property type="entry name" value="DUF6629"/>
</dbReference>
<reference evidence="2 6" key="2">
    <citation type="submission" date="2019-01" db="EMBL/GenBank/DDBJ databases">
        <title>Brevundimonas diminuta Genome sequencing and assembly.</title>
        <authorList>
            <person name="Chen H."/>
        </authorList>
    </citation>
    <scope>NUCLEOTIDE SEQUENCE [LARGE SCALE GENOMIC DNA]</scope>
    <source>
        <strain evidence="2">ATCC</strain>
        <strain evidence="6">ATCC(B) 19146</strain>
    </source>
</reference>
<keyword evidence="7" id="KW-1185">Reference proteome</keyword>
<feature type="transmembrane region" description="Helical" evidence="1">
    <location>
        <begin position="6"/>
        <end position="27"/>
    </location>
</feature>
<reference evidence="3 7" key="3">
    <citation type="submission" date="2020-12" db="EMBL/GenBank/DDBJ databases">
        <title>FDA dAtabase for Regulatory Grade micrObial Sequences (FDA-ARGOS): Supporting development and validation of Infectious Disease Dx tests.</title>
        <authorList>
            <person name="Kerrigan L."/>
            <person name="Long C."/>
            <person name="Tallon L."/>
            <person name="Sadzewicz L."/>
            <person name="Zhao X."/>
            <person name="Boylan J."/>
            <person name="Ott S."/>
            <person name="Bowen H."/>
            <person name="Vavikolanu K."/>
            <person name="Mehta A."/>
            <person name="Aluvathingal J."/>
            <person name="Nadendla S."/>
            <person name="Yan Y."/>
            <person name="Sichtig H."/>
        </authorList>
    </citation>
    <scope>NUCLEOTIDE SEQUENCE [LARGE SCALE GENOMIC DNA]</scope>
    <source>
        <strain evidence="3 7">FDAARGOS_1026</strain>
    </source>
</reference>
<sequence>MCLSAPVSFAAAAFLIPSGGFTLATTLKRDRRYAMLAALPILLGLQQLMEGFIWLTGSGVEPGGARVYSLVYMFFAWVVWPIWLPVSAYFLEPHRRRSAFLMFALAGAALGSVQFIPYLVHEGWLQVTLLPRAIRYSDTELLDAVIGRPMTYLAYVALLIVPLLLSTDRTARLFGGLVALVLAITVSFFQWAYISVFCFGGAVASLYLIWAIYRKPAAMRATC</sequence>
<name>A0A2X1B4F3_BREDI</name>
<evidence type="ECO:0000313" key="4">
    <source>
        <dbReference type="EMBL" id="SPU45754.1"/>
    </source>
</evidence>
<evidence type="ECO:0000313" key="3">
    <source>
        <dbReference type="EMBL" id="QQB87568.1"/>
    </source>
</evidence>
<dbReference type="RefSeq" id="WP_076222520.1">
    <property type="nucleotide sequence ID" value="NZ_BJNC01000014.1"/>
</dbReference>
<evidence type="ECO:0000256" key="1">
    <source>
        <dbReference type="SAM" id="Phobius"/>
    </source>
</evidence>
<feature type="transmembrane region" description="Helical" evidence="1">
    <location>
        <begin position="194"/>
        <end position="213"/>
    </location>
</feature>
<dbReference type="EMBL" id="UAQM01000021">
    <property type="protein sequence ID" value="SPU45754.1"/>
    <property type="molecule type" value="Genomic_DNA"/>
</dbReference>
<feature type="transmembrane region" description="Helical" evidence="1">
    <location>
        <begin position="98"/>
        <end position="120"/>
    </location>
</feature>
<dbReference type="Proteomes" id="UP000287388">
    <property type="component" value="Chromosome"/>
</dbReference>
<evidence type="ECO:0000313" key="2">
    <source>
        <dbReference type="EMBL" id="QAT15050.1"/>
    </source>
</evidence>
<dbReference type="Pfam" id="PF20334">
    <property type="entry name" value="DUF6629"/>
    <property type="match status" value="1"/>
</dbReference>
<reference evidence="4 5" key="1">
    <citation type="submission" date="2018-06" db="EMBL/GenBank/DDBJ databases">
        <authorList>
            <consortium name="Pathogen Informatics"/>
            <person name="Doyle S."/>
        </authorList>
    </citation>
    <scope>NUCLEOTIDE SEQUENCE [LARGE SCALE GENOMIC DNA]</scope>
    <source>
        <strain evidence="4 5">NCTC11165</strain>
    </source>
</reference>
<feature type="transmembrane region" description="Helical" evidence="1">
    <location>
        <begin position="171"/>
        <end position="188"/>
    </location>
</feature>
<dbReference type="AlphaFoldDB" id="A0A2X1B4F3"/>
<gene>
    <name evidence="2" type="ORF">EQG53_12135</name>
    <name evidence="3" type="ORF">I6H83_10310</name>
    <name evidence="4" type="ORF">NCTC11165_02073</name>
</gene>
<keyword evidence="1" id="KW-0812">Transmembrane</keyword>
<feature type="transmembrane region" description="Helical" evidence="1">
    <location>
        <begin position="34"/>
        <end position="55"/>
    </location>
</feature>
<feature type="transmembrane region" description="Helical" evidence="1">
    <location>
        <begin position="67"/>
        <end position="91"/>
    </location>
</feature>
<proteinExistence type="predicted"/>
<evidence type="ECO:0000313" key="6">
    <source>
        <dbReference type="Proteomes" id="UP000287388"/>
    </source>
</evidence>
<protein>
    <submittedName>
        <fullName evidence="4">Uncharacterized protein</fullName>
    </submittedName>
</protein>
<evidence type="ECO:0000313" key="7">
    <source>
        <dbReference type="Proteomes" id="UP000596117"/>
    </source>
</evidence>
<dbReference type="KEGG" id="bdm:EQG53_12135"/>
<dbReference type="EMBL" id="CP066026">
    <property type="protein sequence ID" value="QQB87568.1"/>
    <property type="molecule type" value="Genomic_DNA"/>
</dbReference>